<comment type="caution">
    <text evidence="1">The sequence shown here is derived from an EMBL/GenBank/DDBJ whole genome shotgun (WGS) entry which is preliminary data.</text>
</comment>
<dbReference type="Proteomes" id="UP001500893">
    <property type="component" value="Unassembled WGS sequence"/>
</dbReference>
<sequence length="69" mass="7290">MTGADGAGIRDWPAEVWARTEAALLLADGDTGAPLAGRPVLGEIFDDTDRTELRSLRTEGGPALRTLPE</sequence>
<keyword evidence="2" id="KW-1185">Reference proteome</keyword>
<name>A0ABN3UYI2_9ACTN</name>
<reference evidence="1 2" key="1">
    <citation type="journal article" date="2019" name="Int. J. Syst. Evol. Microbiol.">
        <title>The Global Catalogue of Microorganisms (GCM) 10K type strain sequencing project: providing services to taxonomists for standard genome sequencing and annotation.</title>
        <authorList>
            <consortium name="The Broad Institute Genomics Platform"/>
            <consortium name="The Broad Institute Genome Sequencing Center for Infectious Disease"/>
            <person name="Wu L."/>
            <person name="Ma J."/>
        </authorList>
    </citation>
    <scope>NUCLEOTIDE SEQUENCE [LARGE SCALE GENOMIC DNA]</scope>
    <source>
        <strain evidence="1 2">JCM 11574</strain>
    </source>
</reference>
<evidence type="ECO:0000313" key="1">
    <source>
        <dbReference type="EMBL" id="GAA2771585.1"/>
    </source>
</evidence>
<gene>
    <name evidence="1" type="ORF">GCM10010521_56670</name>
</gene>
<proteinExistence type="predicted"/>
<dbReference type="RefSeq" id="WP_345057101.1">
    <property type="nucleotide sequence ID" value="NZ_BAAAVM010000107.1"/>
</dbReference>
<accession>A0ABN3UYI2</accession>
<organism evidence="1 2">
    <name type="scientific">Streptomyces rameus</name>
    <dbReference type="NCBI Taxonomy" id="68261"/>
    <lineage>
        <taxon>Bacteria</taxon>
        <taxon>Bacillati</taxon>
        <taxon>Actinomycetota</taxon>
        <taxon>Actinomycetes</taxon>
        <taxon>Kitasatosporales</taxon>
        <taxon>Streptomycetaceae</taxon>
        <taxon>Streptomyces</taxon>
    </lineage>
</organism>
<protein>
    <submittedName>
        <fullName evidence="1">Uncharacterized protein</fullName>
    </submittedName>
</protein>
<evidence type="ECO:0000313" key="2">
    <source>
        <dbReference type="Proteomes" id="UP001500893"/>
    </source>
</evidence>
<dbReference type="EMBL" id="BAAAVM010000107">
    <property type="protein sequence ID" value="GAA2771585.1"/>
    <property type="molecule type" value="Genomic_DNA"/>
</dbReference>